<evidence type="ECO:0000256" key="3">
    <source>
        <dbReference type="ARBA" id="ARBA00023242"/>
    </source>
</evidence>
<dbReference type="InterPro" id="IPR003347">
    <property type="entry name" value="JmjC_dom"/>
</dbReference>
<evidence type="ECO:0000313" key="6">
    <source>
        <dbReference type="EMBL" id="OJT08767.1"/>
    </source>
</evidence>
<name>A0A1M2VME9_TRAPU</name>
<dbReference type="GO" id="GO:0032454">
    <property type="term" value="F:histone H3K9 demethylase activity"/>
    <property type="evidence" value="ECO:0007669"/>
    <property type="project" value="InterPro"/>
</dbReference>
<dbReference type="Pfam" id="PF02373">
    <property type="entry name" value="JmjC"/>
    <property type="match status" value="1"/>
</dbReference>
<keyword evidence="6" id="KW-0489">Methyltransferase</keyword>
<dbReference type="EMBL" id="MNAD01001015">
    <property type="protein sequence ID" value="OJT08767.1"/>
    <property type="molecule type" value="Genomic_DNA"/>
</dbReference>
<dbReference type="GO" id="GO:0032259">
    <property type="term" value="P:methylation"/>
    <property type="evidence" value="ECO:0007669"/>
    <property type="project" value="UniProtKB-KW"/>
</dbReference>
<dbReference type="GO" id="GO:0008168">
    <property type="term" value="F:methyltransferase activity"/>
    <property type="evidence" value="ECO:0007669"/>
    <property type="project" value="UniProtKB-KW"/>
</dbReference>
<dbReference type="GO" id="GO:0000118">
    <property type="term" value="C:histone deacetylase complex"/>
    <property type="evidence" value="ECO:0007669"/>
    <property type="project" value="TreeGrafter"/>
</dbReference>
<evidence type="ECO:0000256" key="2">
    <source>
        <dbReference type="ARBA" id="ARBA00022723"/>
    </source>
</evidence>
<keyword evidence="6" id="KW-0808">Transferase</keyword>
<dbReference type="GO" id="GO:0003712">
    <property type="term" value="F:transcription coregulator activity"/>
    <property type="evidence" value="ECO:0007669"/>
    <property type="project" value="TreeGrafter"/>
</dbReference>
<dbReference type="GO" id="GO:0046872">
    <property type="term" value="F:metal ion binding"/>
    <property type="evidence" value="ECO:0007669"/>
    <property type="project" value="UniProtKB-KW"/>
</dbReference>
<dbReference type="GO" id="GO:0000785">
    <property type="term" value="C:chromatin"/>
    <property type="evidence" value="ECO:0007669"/>
    <property type="project" value="TreeGrafter"/>
</dbReference>
<evidence type="ECO:0000259" key="5">
    <source>
        <dbReference type="PROSITE" id="PS51184"/>
    </source>
</evidence>
<dbReference type="Gene3D" id="2.60.120.650">
    <property type="entry name" value="Cupin"/>
    <property type="match status" value="1"/>
</dbReference>
<sequence length="396" mass="44910">MLAMSRRLRTVHRITGLQVLVFRALWAHNIPLVVTGADKRLRASWSPEGLAKLYGEHNVTVLDSRHSRPRKTTAREFFEELSRDDREYEIKLKDWPPSSSFKEDLPNHFHDFMQAVPMPFYTRDDGFENVTTHFPSPPPKGKSFKPDIGPKEYGANCPKDGNGSTCLHLDVTSAVNILVWSARTAEQNGGALWHIFAPEDSEKIRTYLCLRRDGTSPTDPIHEQATYLTPAMLEDLRNIGVVPYEIRQRPGETVFIPAGCAHQVACDFLCIEGIVQSAKITGELRKGGAQDLLQLDTMLWHAWHSLCLQLEQIRAKPQVPTPTGSTLKRKQSRQKTSARNDQHRRKLRRVVDAIDFSAPLSNVYKCLHPQCEGLDRGFKTLDAIYSHLWALSLLTE</sequence>
<dbReference type="GO" id="GO:0031490">
    <property type="term" value="F:chromatin DNA binding"/>
    <property type="evidence" value="ECO:0007669"/>
    <property type="project" value="TreeGrafter"/>
</dbReference>
<keyword evidence="3" id="KW-0539">Nucleus</keyword>
<keyword evidence="2" id="KW-0479">Metal-binding</keyword>
<comment type="subcellular location">
    <subcellularLocation>
        <location evidence="1">Nucleus</location>
    </subcellularLocation>
</comment>
<dbReference type="GO" id="GO:0006357">
    <property type="term" value="P:regulation of transcription by RNA polymerase II"/>
    <property type="evidence" value="ECO:0007669"/>
    <property type="project" value="TreeGrafter"/>
</dbReference>
<dbReference type="PANTHER" id="PTHR12549:SF38">
    <property type="entry name" value="JMJC DOMAIN-CONTAINING HISTONE DEMETHYLASE 2, ISOFORM A"/>
    <property type="match status" value="1"/>
</dbReference>
<organism evidence="6 7">
    <name type="scientific">Trametes pubescens</name>
    <name type="common">White-rot fungus</name>
    <dbReference type="NCBI Taxonomy" id="154538"/>
    <lineage>
        <taxon>Eukaryota</taxon>
        <taxon>Fungi</taxon>
        <taxon>Dikarya</taxon>
        <taxon>Basidiomycota</taxon>
        <taxon>Agaricomycotina</taxon>
        <taxon>Agaricomycetes</taxon>
        <taxon>Polyporales</taxon>
        <taxon>Polyporaceae</taxon>
        <taxon>Trametes</taxon>
    </lineage>
</organism>
<dbReference type="Proteomes" id="UP000184267">
    <property type="component" value="Unassembled WGS sequence"/>
</dbReference>
<dbReference type="InterPro" id="IPR045109">
    <property type="entry name" value="LSDs-like"/>
</dbReference>
<dbReference type="SMART" id="SM00558">
    <property type="entry name" value="JmjC"/>
    <property type="match status" value="1"/>
</dbReference>
<evidence type="ECO:0000313" key="7">
    <source>
        <dbReference type="Proteomes" id="UP000184267"/>
    </source>
</evidence>
<dbReference type="SUPFAM" id="SSF51197">
    <property type="entry name" value="Clavaminate synthase-like"/>
    <property type="match status" value="1"/>
</dbReference>
<dbReference type="PROSITE" id="PS51184">
    <property type="entry name" value="JMJC"/>
    <property type="match status" value="1"/>
</dbReference>
<feature type="region of interest" description="Disordered" evidence="4">
    <location>
        <begin position="318"/>
        <end position="343"/>
    </location>
</feature>
<proteinExistence type="predicted"/>
<feature type="domain" description="JmjC" evidence="5">
    <location>
        <begin position="85"/>
        <end position="301"/>
    </location>
</feature>
<evidence type="ECO:0000256" key="1">
    <source>
        <dbReference type="ARBA" id="ARBA00004123"/>
    </source>
</evidence>
<protein>
    <submittedName>
        <fullName evidence="6">Lysine-specific demethylase 3A</fullName>
    </submittedName>
</protein>
<gene>
    <name evidence="6" type="ORF">TRAPUB_333</name>
</gene>
<reference evidence="6 7" key="1">
    <citation type="submission" date="2016-10" db="EMBL/GenBank/DDBJ databases">
        <title>Genome sequence of the basidiomycete white-rot fungus Trametes pubescens.</title>
        <authorList>
            <person name="Makela M.R."/>
            <person name="Granchi Z."/>
            <person name="Peng M."/>
            <person name="De Vries R.P."/>
            <person name="Grigoriev I."/>
            <person name="Riley R."/>
            <person name="Hilden K."/>
        </authorList>
    </citation>
    <scope>NUCLEOTIDE SEQUENCE [LARGE SCALE GENOMIC DNA]</scope>
    <source>
        <strain evidence="6 7">FBCC735</strain>
    </source>
</reference>
<dbReference type="STRING" id="154538.A0A1M2VME9"/>
<evidence type="ECO:0000256" key="4">
    <source>
        <dbReference type="SAM" id="MobiDB-lite"/>
    </source>
</evidence>
<comment type="caution">
    <text evidence="6">The sequence shown here is derived from an EMBL/GenBank/DDBJ whole genome shotgun (WGS) entry which is preliminary data.</text>
</comment>
<accession>A0A1M2VME9</accession>
<keyword evidence="7" id="KW-1185">Reference proteome</keyword>
<dbReference type="AlphaFoldDB" id="A0A1M2VME9"/>
<dbReference type="OrthoDB" id="2754979at2759"/>
<dbReference type="PANTHER" id="PTHR12549">
    <property type="entry name" value="JMJC DOMAIN-CONTAINING HISTONE DEMETHYLATION PROTEIN"/>
    <property type="match status" value="1"/>
</dbReference>